<dbReference type="Pfam" id="PF03441">
    <property type="entry name" value="FAD_binding_7"/>
    <property type="match status" value="1"/>
</dbReference>
<evidence type="ECO:0000313" key="10">
    <source>
        <dbReference type="Proteomes" id="UP000056090"/>
    </source>
</evidence>
<evidence type="ECO:0000256" key="4">
    <source>
        <dbReference type="ARBA" id="ARBA00022827"/>
    </source>
</evidence>
<evidence type="ECO:0000259" key="8">
    <source>
        <dbReference type="PROSITE" id="PS51645"/>
    </source>
</evidence>
<comment type="similarity">
    <text evidence="7">Belongs to the DNA photolyase family.</text>
</comment>
<accession>A0A075NZM0</accession>
<dbReference type="InterPro" id="IPR005101">
    <property type="entry name" value="Cryptochr/Photolyase_FAD-bd"/>
</dbReference>
<evidence type="ECO:0000256" key="7">
    <source>
        <dbReference type="RuleBase" id="RU004182"/>
    </source>
</evidence>
<dbReference type="eggNOG" id="COG0415">
    <property type="taxonomic scope" value="Bacteria"/>
</dbReference>
<dbReference type="InterPro" id="IPR036155">
    <property type="entry name" value="Crypto/Photolyase_N_sf"/>
</dbReference>
<dbReference type="EMBL" id="CP008849">
    <property type="protein sequence ID" value="AIF99001.1"/>
    <property type="molecule type" value="Genomic_DNA"/>
</dbReference>
<dbReference type="KEGG" id="aal:EP13_10085"/>
<dbReference type="PANTHER" id="PTHR11455:SF9">
    <property type="entry name" value="CRYPTOCHROME CIRCADIAN CLOCK 5 ISOFORM X1"/>
    <property type="match status" value="1"/>
</dbReference>
<dbReference type="GO" id="GO:0009416">
    <property type="term" value="P:response to light stimulus"/>
    <property type="evidence" value="ECO:0007669"/>
    <property type="project" value="TreeGrafter"/>
</dbReference>
<gene>
    <name evidence="9" type="ORF">EP13_10085</name>
</gene>
<dbReference type="GO" id="GO:0003677">
    <property type="term" value="F:DNA binding"/>
    <property type="evidence" value="ECO:0007669"/>
    <property type="project" value="TreeGrafter"/>
</dbReference>
<dbReference type="Gene3D" id="3.40.50.620">
    <property type="entry name" value="HUPs"/>
    <property type="match status" value="1"/>
</dbReference>
<dbReference type="InterPro" id="IPR002081">
    <property type="entry name" value="Cryptochrome/DNA_photolyase_1"/>
</dbReference>
<keyword evidence="10" id="KW-1185">Reference proteome</keyword>
<dbReference type="SUPFAM" id="SSF48173">
    <property type="entry name" value="Cryptochrome/photolyase FAD-binding domain"/>
    <property type="match status" value="1"/>
</dbReference>
<name>A0A075NZM0_9ALTE</name>
<dbReference type="GO" id="GO:0071949">
    <property type="term" value="F:FAD binding"/>
    <property type="evidence" value="ECO:0007669"/>
    <property type="project" value="TreeGrafter"/>
</dbReference>
<comment type="cofactor">
    <cofactor evidence="6">
        <name>FAD</name>
        <dbReference type="ChEBI" id="CHEBI:57692"/>
    </cofactor>
    <text evidence="6">Binds 1 FAD per subunit.</text>
</comment>
<keyword evidence="5 7" id="KW-0157">Chromophore</keyword>
<evidence type="ECO:0000256" key="3">
    <source>
        <dbReference type="ARBA" id="ARBA00022630"/>
    </source>
</evidence>
<dbReference type="PROSITE" id="PS00394">
    <property type="entry name" value="DNA_PHOTOLYASES_1_1"/>
    <property type="match status" value="1"/>
</dbReference>
<keyword evidence="3 6" id="KW-0285">Flavoprotein</keyword>
<evidence type="ECO:0000313" key="9">
    <source>
        <dbReference type="EMBL" id="AIF99001.1"/>
    </source>
</evidence>
<protein>
    <recommendedName>
        <fullName evidence="8">Photolyase/cryptochrome alpha/beta domain-containing protein</fullName>
    </recommendedName>
</protein>
<evidence type="ECO:0000256" key="1">
    <source>
        <dbReference type="ARBA" id="ARBA00001932"/>
    </source>
</evidence>
<dbReference type="Pfam" id="PF00875">
    <property type="entry name" value="DNA_photolyase"/>
    <property type="match status" value="1"/>
</dbReference>
<dbReference type="InterPro" id="IPR018394">
    <property type="entry name" value="DNA_photolyase_1_CS_C"/>
</dbReference>
<organism evidence="9 10">
    <name type="scientific">Alteromonas australica</name>
    <dbReference type="NCBI Taxonomy" id="589873"/>
    <lineage>
        <taxon>Bacteria</taxon>
        <taxon>Pseudomonadati</taxon>
        <taxon>Pseudomonadota</taxon>
        <taxon>Gammaproteobacteria</taxon>
        <taxon>Alteromonadales</taxon>
        <taxon>Alteromonadaceae</taxon>
        <taxon>Alteromonas/Salinimonas group</taxon>
        <taxon>Alteromonas</taxon>
    </lineage>
</organism>
<dbReference type="RefSeq" id="WP_044057143.1">
    <property type="nucleotide sequence ID" value="NZ_CBCSKJ010000001.1"/>
</dbReference>
<feature type="binding site" evidence="6">
    <location>
        <position position="216"/>
    </location>
    <ligand>
        <name>FAD</name>
        <dbReference type="ChEBI" id="CHEBI:57692"/>
    </ligand>
</feature>
<sequence length="510" mass="59770">MAVIDTSEVTLIWLKRDLRLRDHEPLYRAIQNNEAIILFYCWEPSLISDPHMSDRHWQFVHQSLEAINAQVPASISVLQLHMEMLAALDFLSQHVGVTRIRSHQEIGVSVTHNRDLAVAEWCTRNQVTWHEAKSGAVIRGLPNRKAWQSHWELTMHAPTLDPDLSQANWFPWQHLPVMKTRVYQPSLVQHALMQPGGEPRGWHVMHHFFKGRGERYHRDISAPLASRTSCTRLSPYIAWGNLSIKQVYQFVVHQKAAKEHTTKSWRSAINALLSRLHWHCHFIQKFESEHDMECRPINKAYNQFPYIDGPEAERRFYLWKNGRTGYPLVDACMRALKATGYLNFRMRAMVTSFLCHHLNVHWLKAAHYLASQFLDFEPGIHYPQIQMQASVTGVHTVRLYNPHTQSQRLDPNGEFIKRWVPELSLLPSDACHAPWMLGPLECVMLDFDLVRDYLPPILDISYHSKLTADRLWQYRERDDVLQEAQRIVRRHTLSHSPSRQWVSQQMRKTK</sequence>
<dbReference type="Proteomes" id="UP000056090">
    <property type="component" value="Chromosome"/>
</dbReference>
<dbReference type="PANTHER" id="PTHR11455">
    <property type="entry name" value="CRYPTOCHROME"/>
    <property type="match status" value="1"/>
</dbReference>
<dbReference type="InterPro" id="IPR014729">
    <property type="entry name" value="Rossmann-like_a/b/a_fold"/>
</dbReference>
<proteinExistence type="inferred from homology"/>
<dbReference type="InterPro" id="IPR006050">
    <property type="entry name" value="DNA_photolyase_N"/>
</dbReference>
<comment type="similarity">
    <text evidence="2">Belongs to the DNA photolyase class-1 family.</text>
</comment>
<evidence type="ECO:0000256" key="2">
    <source>
        <dbReference type="ARBA" id="ARBA00005862"/>
    </source>
</evidence>
<dbReference type="InterPro" id="IPR036134">
    <property type="entry name" value="Crypto/Photolyase_FAD-like_sf"/>
</dbReference>
<evidence type="ECO:0000256" key="5">
    <source>
        <dbReference type="ARBA" id="ARBA00022991"/>
    </source>
</evidence>
<dbReference type="PRINTS" id="PR00147">
    <property type="entry name" value="DNAPHOTLYASE"/>
</dbReference>
<comment type="cofactor">
    <cofactor evidence="1">
        <name>(6R)-5,10-methylene-5,6,7,8-tetrahydrofolate</name>
        <dbReference type="ChEBI" id="CHEBI:15636"/>
    </cofactor>
</comment>
<dbReference type="Gene3D" id="1.10.579.10">
    <property type="entry name" value="DNA Cyclobutane Dipyrimidine Photolyase, subunit A, domain 3"/>
    <property type="match status" value="1"/>
</dbReference>
<dbReference type="Gene3D" id="1.25.40.80">
    <property type="match status" value="1"/>
</dbReference>
<evidence type="ECO:0000256" key="6">
    <source>
        <dbReference type="PIRSR" id="PIRSR602081-1"/>
    </source>
</evidence>
<feature type="domain" description="Photolyase/cryptochrome alpha/beta" evidence="8">
    <location>
        <begin position="8"/>
        <end position="137"/>
    </location>
</feature>
<dbReference type="SUPFAM" id="SSF52425">
    <property type="entry name" value="Cryptochrome/photolyase, N-terminal domain"/>
    <property type="match status" value="1"/>
</dbReference>
<dbReference type="AlphaFoldDB" id="A0A075NZM0"/>
<keyword evidence="4 6" id="KW-0274">FAD</keyword>
<dbReference type="GO" id="GO:0006950">
    <property type="term" value="P:response to stress"/>
    <property type="evidence" value="ECO:0007669"/>
    <property type="project" value="UniProtKB-ARBA"/>
</dbReference>
<dbReference type="GeneID" id="78255254"/>
<dbReference type="GO" id="GO:0006139">
    <property type="term" value="P:nucleobase-containing compound metabolic process"/>
    <property type="evidence" value="ECO:0007669"/>
    <property type="project" value="UniProtKB-ARBA"/>
</dbReference>
<reference evidence="9 10" key="1">
    <citation type="submission" date="2014-06" db="EMBL/GenBank/DDBJ databases">
        <title>Genomes of Alteromonas australica, a world apart.</title>
        <authorList>
            <person name="Gonzaga A."/>
            <person name="Lopez-Perez M."/>
            <person name="Rodriguez-Valera F."/>
        </authorList>
    </citation>
    <scope>NUCLEOTIDE SEQUENCE [LARGE SCALE GENOMIC DNA]</scope>
    <source>
        <strain evidence="9 10">H 17</strain>
    </source>
</reference>
<dbReference type="GO" id="GO:0003904">
    <property type="term" value="F:deoxyribodipyrimidine photo-lyase activity"/>
    <property type="evidence" value="ECO:0007669"/>
    <property type="project" value="TreeGrafter"/>
</dbReference>
<dbReference type="PROSITE" id="PS51645">
    <property type="entry name" value="PHR_CRY_ALPHA_BETA"/>
    <property type="match status" value="1"/>
</dbReference>